<dbReference type="InterPro" id="IPR011024">
    <property type="entry name" value="G_crystallin-like"/>
</dbReference>
<keyword evidence="1" id="KW-0732">Signal</keyword>
<keyword evidence="3" id="KW-1185">Reference proteome</keyword>
<feature type="signal peptide" evidence="1">
    <location>
        <begin position="1"/>
        <end position="38"/>
    </location>
</feature>
<dbReference type="SUPFAM" id="SSF49695">
    <property type="entry name" value="gamma-Crystallin-like"/>
    <property type="match status" value="1"/>
</dbReference>
<accession>A0A563ETZ8</accession>
<comment type="caution">
    <text evidence="2">The sequence shown here is derived from an EMBL/GenBank/DDBJ whole genome shotgun (WGS) entry which is preliminary data.</text>
</comment>
<proteinExistence type="predicted"/>
<organism evidence="2 3">
    <name type="scientific">Lentzea tibetensis</name>
    <dbReference type="NCBI Taxonomy" id="2591470"/>
    <lineage>
        <taxon>Bacteria</taxon>
        <taxon>Bacillati</taxon>
        <taxon>Actinomycetota</taxon>
        <taxon>Actinomycetes</taxon>
        <taxon>Pseudonocardiales</taxon>
        <taxon>Pseudonocardiaceae</taxon>
        <taxon>Lentzea</taxon>
    </lineage>
</organism>
<dbReference type="Gene3D" id="2.60.20.10">
    <property type="entry name" value="Crystallins"/>
    <property type="match status" value="1"/>
</dbReference>
<evidence type="ECO:0000313" key="2">
    <source>
        <dbReference type="EMBL" id="TWP51140.1"/>
    </source>
</evidence>
<reference evidence="2 3" key="1">
    <citation type="submission" date="2019-07" db="EMBL/GenBank/DDBJ databases">
        <title>Lentzea xizangensis sp. nov., isolated from Qinghai-Tibetan Plateau Soils.</title>
        <authorList>
            <person name="Huang J."/>
        </authorList>
    </citation>
    <scope>NUCLEOTIDE SEQUENCE [LARGE SCALE GENOMIC DNA]</scope>
    <source>
        <strain evidence="2 3">FXJ1.1311</strain>
    </source>
</reference>
<name>A0A563ETZ8_9PSEU</name>
<gene>
    <name evidence="2" type="ORF">FKR81_16065</name>
</gene>
<evidence type="ECO:0000313" key="3">
    <source>
        <dbReference type="Proteomes" id="UP000316639"/>
    </source>
</evidence>
<evidence type="ECO:0000256" key="1">
    <source>
        <dbReference type="SAM" id="SignalP"/>
    </source>
</evidence>
<dbReference type="EMBL" id="VOBR01000009">
    <property type="protein sequence ID" value="TWP51140.1"/>
    <property type="molecule type" value="Genomic_DNA"/>
</dbReference>
<feature type="chain" id="PRO_5022048383" evidence="1">
    <location>
        <begin position="39"/>
        <end position="123"/>
    </location>
</feature>
<protein>
    <submittedName>
        <fullName evidence="2">Beta/gamma crystallin family protein</fullName>
    </submittedName>
</protein>
<dbReference type="AlphaFoldDB" id="A0A563ETZ8"/>
<dbReference type="Proteomes" id="UP000316639">
    <property type="component" value="Unassembled WGS sequence"/>
</dbReference>
<sequence length="123" mass="12802">MTDKLPTDYQRGLLMKKTLAAIAIGMTAFAFVSGTAAAAPKSTSVILIDEANFAGDAVAEGLAGKGCQNVSQDDMATSLELFGGPITLWSERNCKGEKLVVTGDVADLGEFGFDNKTSSIFMG</sequence>